<evidence type="ECO:0000313" key="1">
    <source>
        <dbReference type="EMBL" id="KAF2104149.1"/>
    </source>
</evidence>
<sequence length="55" mass="6091">MGELVEKIYREVPGSRIPGGSEDVMLDLAIRQLVKNYRAKTKALQSRGTDGMAKL</sequence>
<dbReference type="OrthoDB" id="10254877at2759"/>
<evidence type="ECO:0000313" key="2">
    <source>
        <dbReference type="Proteomes" id="UP000799772"/>
    </source>
</evidence>
<accession>A0A9P4IQX5</accession>
<protein>
    <submittedName>
        <fullName evidence="1">Uncharacterized protein</fullName>
    </submittedName>
</protein>
<gene>
    <name evidence="1" type="ORF">NA57DRAFT_70362</name>
</gene>
<organism evidence="1 2">
    <name type="scientific">Rhizodiscina lignyota</name>
    <dbReference type="NCBI Taxonomy" id="1504668"/>
    <lineage>
        <taxon>Eukaryota</taxon>
        <taxon>Fungi</taxon>
        <taxon>Dikarya</taxon>
        <taxon>Ascomycota</taxon>
        <taxon>Pezizomycotina</taxon>
        <taxon>Dothideomycetes</taxon>
        <taxon>Pleosporomycetidae</taxon>
        <taxon>Aulographales</taxon>
        <taxon>Rhizodiscinaceae</taxon>
        <taxon>Rhizodiscina</taxon>
    </lineage>
</organism>
<dbReference type="AlphaFoldDB" id="A0A9P4IQX5"/>
<dbReference type="EMBL" id="ML978121">
    <property type="protein sequence ID" value="KAF2104149.1"/>
    <property type="molecule type" value="Genomic_DNA"/>
</dbReference>
<reference evidence="1" key="1">
    <citation type="journal article" date="2020" name="Stud. Mycol.">
        <title>101 Dothideomycetes genomes: a test case for predicting lifestyles and emergence of pathogens.</title>
        <authorList>
            <person name="Haridas S."/>
            <person name="Albert R."/>
            <person name="Binder M."/>
            <person name="Bloem J."/>
            <person name="Labutti K."/>
            <person name="Salamov A."/>
            <person name="Andreopoulos B."/>
            <person name="Baker S."/>
            <person name="Barry K."/>
            <person name="Bills G."/>
            <person name="Bluhm B."/>
            <person name="Cannon C."/>
            <person name="Castanera R."/>
            <person name="Culley D."/>
            <person name="Daum C."/>
            <person name="Ezra D."/>
            <person name="Gonzalez J."/>
            <person name="Henrissat B."/>
            <person name="Kuo A."/>
            <person name="Liang C."/>
            <person name="Lipzen A."/>
            <person name="Lutzoni F."/>
            <person name="Magnuson J."/>
            <person name="Mondo S."/>
            <person name="Nolan M."/>
            <person name="Ohm R."/>
            <person name="Pangilinan J."/>
            <person name="Park H.-J."/>
            <person name="Ramirez L."/>
            <person name="Alfaro M."/>
            <person name="Sun H."/>
            <person name="Tritt A."/>
            <person name="Yoshinaga Y."/>
            <person name="Zwiers L.-H."/>
            <person name="Turgeon B."/>
            <person name="Goodwin S."/>
            <person name="Spatafora J."/>
            <person name="Crous P."/>
            <person name="Grigoriev I."/>
        </authorList>
    </citation>
    <scope>NUCLEOTIDE SEQUENCE</scope>
    <source>
        <strain evidence="1">CBS 133067</strain>
    </source>
</reference>
<comment type="caution">
    <text evidence="1">The sequence shown here is derived from an EMBL/GenBank/DDBJ whole genome shotgun (WGS) entry which is preliminary data.</text>
</comment>
<name>A0A9P4IQX5_9PEZI</name>
<dbReference type="Proteomes" id="UP000799772">
    <property type="component" value="Unassembled WGS sequence"/>
</dbReference>
<keyword evidence="2" id="KW-1185">Reference proteome</keyword>
<proteinExistence type="predicted"/>